<evidence type="ECO:0000256" key="4">
    <source>
        <dbReference type="ARBA" id="ARBA00023002"/>
    </source>
</evidence>
<protein>
    <submittedName>
        <fullName evidence="7">2OG-Fe(II) oxygenase</fullName>
    </submittedName>
</protein>
<evidence type="ECO:0000256" key="2">
    <source>
        <dbReference type="ARBA" id="ARBA00022723"/>
    </source>
</evidence>
<dbReference type="SMART" id="SM00702">
    <property type="entry name" value="P4Hc"/>
    <property type="match status" value="1"/>
</dbReference>
<feature type="domain" description="Prolyl 4-hydroxylase alpha subunit" evidence="6">
    <location>
        <begin position="3"/>
        <end position="221"/>
    </location>
</feature>
<dbReference type="EMBL" id="JBHRTS010000008">
    <property type="protein sequence ID" value="MFC3195496.1"/>
    <property type="molecule type" value="Genomic_DNA"/>
</dbReference>
<organism evidence="7 8">
    <name type="scientific">Marinicella sediminis</name>
    <dbReference type="NCBI Taxonomy" id="1792834"/>
    <lineage>
        <taxon>Bacteria</taxon>
        <taxon>Pseudomonadati</taxon>
        <taxon>Pseudomonadota</taxon>
        <taxon>Gammaproteobacteria</taxon>
        <taxon>Lysobacterales</taxon>
        <taxon>Marinicellaceae</taxon>
        <taxon>Marinicella</taxon>
    </lineage>
</organism>
<dbReference type="PANTHER" id="PTHR10869">
    <property type="entry name" value="PROLYL 4-HYDROXYLASE ALPHA SUBUNIT"/>
    <property type="match status" value="1"/>
</dbReference>
<dbReference type="PANTHER" id="PTHR10869:SF246">
    <property type="entry name" value="TRANSMEMBRANE PROLYL 4-HYDROXYLASE"/>
    <property type="match status" value="1"/>
</dbReference>
<comment type="cofactor">
    <cofactor evidence="1">
        <name>L-ascorbate</name>
        <dbReference type="ChEBI" id="CHEBI:38290"/>
    </cofactor>
</comment>
<dbReference type="InterPro" id="IPR006620">
    <property type="entry name" value="Pro_4_hyd_alph"/>
</dbReference>
<dbReference type="Proteomes" id="UP001595533">
    <property type="component" value="Unassembled WGS sequence"/>
</dbReference>
<evidence type="ECO:0000256" key="1">
    <source>
        <dbReference type="ARBA" id="ARBA00001961"/>
    </source>
</evidence>
<evidence type="ECO:0000259" key="6">
    <source>
        <dbReference type="SMART" id="SM00702"/>
    </source>
</evidence>
<name>A0ABV7JBQ1_9GAMM</name>
<keyword evidence="2" id="KW-0479">Metal-binding</keyword>
<keyword evidence="4" id="KW-0560">Oxidoreductase</keyword>
<gene>
    <name evidence="7" type="ORF">ACFODZ_14675</name>
</gene>
<evidence type="ECO:0000313" key="8">
    <source>
        <dbReference type="Proteomes" id="UP001595533"/>
    </source>
</evidence>
<keyword evidence="8" id="KW-1185">Reference proteome</keyword>
<dbReference type="Pfam" id="PF13640">
    <property type="entry name" value="2OG-FeII_Oxy_3"/>
    <property type="match status" value="1"/>
</dbReference>
<accession>A0ABV7JBQ1</accession>
<dbReference type="RefSeq" id="WP_077412594.1">
    <property type="nucleotide sequence ID" value="NZ_JBHRTS010000008.1"/>
</dbReference>
<proteinExistence type="predicted"/>
<evidence type="ECO:0000256" key="3">
    <source>
        <dbReference type="ARBA" id="ARBA00022964"/>
    </source>
</evidence>
<dbReference type="Gene3D" id="2.60.120.620">
    <property type="entry name" value="q2cbj1_9rhob like domain"/>
    <property type="match status" value="1"/>
</dbReference>
<reference evidence="8" key="1">
    <citation type="journal article" date="2019" name="Int. J. Syst. Evol. Microbiol.">
        <title>The Global Catalogue of Microorganisms (GCM) 10K type strain sequencing project: providing services to taxonomists for standard genome sequencing and annotation.</title>
        <authorList>
            <consortium name="The Broad Institute Genomics Platform"/>
            <consortium name="The Broad Institute Genome Sequencing Center for Infectious Disease"/>
            <person name="Wu L."/>
            <person name="Ma J."/>
        </authorList>
    </citation>
    <scope>NUCLEOTIDE SEQUENCE [LARGE SCALE GENOMIC DNA]</scope>
    <source>
        <strain evidence="8">KCTC 42953</strain>
    </source>
</reference>
<dbReference type="InterPro" id="IPR045054">
    <property type="entry name" value="P4HA-like"/>
</dbReference>
<evidence type="ECO:0000256" key="5">
    <source>
        <dbReference type="ARBA" id="ARBA00023004"/>
    </source>
</evidence>
<keyword evidence="5" id="KW-0408">Iron</keyword>
<sequence length="234" mass="26537">MTHFIEVADGVLSPEFCQHCIQKFEQSKSQRPGVTGHGVDPIKKNSTDITISGEQDWQNEMETLQKAVLNGLIAYIRKYPFLLAGAISLQVQTPDGPEQLSYVDIPGLNNDSIASLIQAVYRLGSVNIQKYRKNEGGYFYYHSEVYPHPRDPANDALHRTLLWMFYLNDVEEGGETEFYFQNLKTKPKQGSMVIAPAGFTHTHRGNMPVSNDKYIFTSWLLFNRAEQLYGQNPG</sequence>
<dbReference type="InterPro" id="IPR044862">
    <property type="entry name" value="Pro_4_hyd_alph_FE2OG_OXY"/>
</dbReference>
<evidence type="ECO:0000313" key="7">
    <source>
        <dbReference type="EMBL" id="MFC3195496.1"/>
    </source>
</evidence>
<comment type="caution">
    <text evidence="7">The sequence shown here is derived from an EMBL/GenBank/DDBJ whole genome shotgun (WGS) entry which is preliminary data.</text>
</comment>
<keyword evidence="3" id="KW-0223">Dioxygenase</keyword>